<dbReference type="AlphaFoldDB" id="A0A2G9RCJ3"/>
<organism evidence="4 5">
    <name type="scientific">Aquarana catesbeiana</name>
    <name type="common">American bullfrog</name>
    <name type="synonym">Rana catesbeiana</name>
    <dbReference type="NCBI Taxonomy" id="8400"/>
    <lineage>
        <taxon>Eukaryota</taxon>
        <taxon>Metazoa</taxon>
        <taxon>Chordata</taxon>
        <taxon>Craniata</taxon>
        <taxon>Vertebrata</taxon>
        <taxon>Euteleostomi</taxon>
        <taxon>Amphibia</taxon>
        <taxon>Batrachia</taxon>
        <taxon>Anura</taxon>
        <taxon>Neobatrachia</taxon>
        <taxon>Ranoidea</taxon>
        <taxon>Ranidae</taxon>
        <taxon>Aquarana</taxon>
    </lineage>
</organism>
<dbReference type="Pfam" id="PF24681">
    <property type="entry name" value="Kelch_KLHDC2_KLHL20_DRC7"/>
    <property type="match status" value="1"/>
</dbReference>
<dbReference type="Gene3D" id="2.120.10.80">
    <property type="entry name" value="Kelch-type beta propeller"/>
    <property type="match status" value="1"/>
</dbReference>
<dbReference type="OrthoDB" id="6482909at2759"/>
<evidence type="ECO:0000313" key="4">
    <source>
        <dbReference type="EMBL" id="PIO24981.1"/>
    </source>
</evidence>
<dbReference type="Gene3D" id="1.25.40.420">
    <property type="match status" value="1"/>
</dbReference>
<dbReference type="SUPFAM" id="SSF54695">
    <property type="entry name" value="POZ domain"/>
    <property type="match status" value="1"/>
</dbReference>
<keyword evidence="2" id="KW-0677">Repeat</keyword>
<gene>
    <name evidence="4" type="ORF">AB205_0135970</name>
</gene>
<keyword evidence="5" id="KW-1185">Reference proteome</keyword>
<sequence>MKEAELREVCLSDVPSSVLQTVLHYIYTGEVHLTLDNVEKLFITSSRLQITAMQDLCSRYLAKRIDNGNCLRMYSLAHSHNHKILLEAAKNHFGQNLSSISGKEVFFGLEMEELVNVLSSDDLMVSSELAVYNLARSWWEFHTQKDNPLPPELLKVIRFPLLNPDELEKVSRDIPSVGSVHQPPTGIRLRQGMFEERIICMDVLSLDEIDPEVEDYCLNAYDPTTDSWEKIPFCGYFDSPGIVSVGCKLYVSGGFKEKRCASNALHVYDSVLNEWKELPPMTRPRACHGFLAYRNMLYAFGGHDDRELTDSMECFSILDNTWRNVSRMPKALHSFASVVLKGRLFAIGGMPRTSIDRLHFRGFHIYDILTDTWSQFPLPVVFSAAGAVTMDDKLYIIASYKTKRGPASDAYPPYDDYKAYLLYDEQPNTISKSFIMDHLGRICHGTIPPVLESISGAAVVRWKDRIY</sequence>
<dbReference type="InterPro" id="IPR006652">
    <property type="entry name" value="Kelch_1"/>
</dbReference>
<reference evidence="5" key="1">
    <citation type="journal article" date="2017" name="Nat. Commun.">
        <title>The North American bullfrog draft genome provides insight into hormonal regulation of long noncoding RNA.</title>
        <authorList>
            <person name="Hammond S.A."/>
            <person name="Warren R.L."/>
            <person name="Vandervalk B.P."/>
            <person name="Kucuk E."/>
            <person name="Khan H."/>
            <person name="Gibb E.A."/>
            <person name="Pandoh P."/>
            <person name="Kirk H."/>
            <person name="Zhao Y."/>
            <person name="Jones M."/>
            <person name="Mungall A.J."/>
            <person name="Coope R."/>
            <person name="Pleasance S."/>
            <person name="Moore R.A."/>
            <person name="Holt R.A."/>
            <person name="Round J.M."/>
            <person name="Ohora S."/>
            <person name="Walle B.V."/>
            <person name="Veldhoen N."/>
            <person name="Helbing C.C."/>
            <person name="Birol I."/>
        </authorList>
    </citation>
    <scope>NUCLEOTIDE SEQUENCE [LARGE SCALE GENOMIC DNA]</scope>
</reference>
<accession>A0A2G9RCJ3</accession>
<dbReference type="InterPro" id="IPR011705">
    <property type="entry name" value="BACK"/>
</dbReference>
<dbReference type="EMBL" id="KV945719">
    <property type="protein sequence ID" value="PIO24981.1"/>
    <property type="molecule type" value="Genomic_DNA"/>
</dbReference>
<dbReference type="PANTHER" id="PTHR24412:SF469">
    <property type="entry name" value="SI:DKEY-260J18.2 PROTEIN"/>
    <property type="match status" value="1"/>
</dbReference>
<feature type="domain" description="BACK" evidence="3">
    <location>
        <begin position="70"/>
        <end position="171"/>
    </location>
</feature>
<dbReference type="InterPro" id="IPR000210">
    <property type="entry name" value="BTB/POZ_dom"/>
</dbReference>
<feature type="non-terminal residue" evidence="4">
    <location>
        <position position="467"/>
    </location>
</feature>
<keyword evidence="1" id="KW-0880">Kelch repeat</keyword>
<evidence type="ECO:0000256" key="1">
    <source>
        <dbReference type="ARBA" id="ARBA00022441"/>
    </source>
</evidence>
<dbReference type="InterPro" id="IPR015915">
    <property type="entry name" value="Kelch-typ_b-propeller"/>
</dbReference>
<evidence type="ECO:0000256" key="2">
    <source>
        <dbReference type="ARBA" id="ARBA00022737"/>
    </source>
</evidence>
<dbReference type="Gene3D" id="3.30.710.10">
    <property type="entry name" value="Potassium Channel Kv1.1, Chain A"/>
    <property type="match status" value="1"/>
</dbReference>
<protein>
    <recommendedName>
        <fullName evidence="3">BACK domain-containing protein</fullName>
    </recommendedName>
</protein>
<dbReference type="PANTHER" id="PTHR24412">
    <property type="entry name" value="KELCH PROTEIN"/>
    <property type="match status" value="1"/>
</dbReference>
<proteinExistence type="predicted"/>
<dbReference type="SMART" id="SM00612">
    <property type="entry name" value="Kelch"/>
    <property type="match status" value="3"/>
</dbReference>
<evidence type="ECO:0000259" key="3">
    <source>
        <dbReference type="SMART" id="SM00875"/>
    </source>
</evidence>
<evidence type="ECO:0000313" key="5">
    <source>
        <dbReference type="Proteomes" id="UP000228934"/>
    </source>
</evidence>
<dbReference type="Pfam" id="PF00651">
    <property type="entry name" value="BTB"/>
    <property type="match status" value="1"/>
</dbReference>
<name>A0A2G9RCJ3_AQUCT</name>
<dbReference type="Pfam" id="PF07707">
    <property type="entry name" value="BACK"/>
    <property type="match status" value="1"/>
</dbReference>
<dbReference type="Proteomes" id="UP000228934">
    <property type="component" value="Unassembled WGS sequence"/>
</dbReference>
<dbReference type="SUPFAM" id="SSF117281">
    <property type="entry name" value="Kelch motif"/>
    <property type="match status" value="1"/>
</dbReference>
<dbReference type="SMART" id="SM00875">
    <property type="entry name" value="BACK"/>
    <property type="match status" value="1"/>
</dbReference>
<dbReference type="InterPro" id="IPR011333">
    <property type="entry name" value="SKP1/BTB/POZ_sf"/>
</dbReference>